<accession>A0ACB9TUH9</accession>
<name>A0ACB9TUH9_HOLOL</name>
<gene>
    <name evidence="1" type="ORF">MML48_1g04684</name>
</gene>
<reference evidence="1" key="1">
    <citation type="submission" date="2022-04" db="EMBL/GenBank/DDBJ databases">
        <title>Chromosome-scale genome assembly of Holotrichia oblita Faldermann.</title>
        <authorList>
            <person name="Rongchong L."/>
        </authorList>
    </citation>
    <scope>NUCLEOTIDE SEQUENCE</scope>
    <source>
        <strain evidence="1">81SQS9</strain>
    </source>
</reference>
<comment type="caution">
    <text evidence="1">The sequence shown here is derived from an EMBL/GenBank/DDBJ whole genome shotgun (WGS) entry which is preliminary data.</text>
</comment>
<sequence length="157" mass="17464">MTATFPSLSFQVWFQNRRAKWRKQARLQLLQDAWRMRCLGLSTSPLLLTGNKFNLLQESSHYHCNRVPGRPTAPGIPSDVPPPEKLTDGSYSMLHHPGIPPPCSCSPDNSRSPSSIRNTPSPRPLSPGGPDDLSIGKKNYPSETYNHTSSDRINLSN</sequence>
<keyword evidence="2" id="KW-1185">Reference proteome</keyword>
<evidence type="ECO:0000313" key="2">
    <source>
        <dbReference type="Proteomes" id="UP001056778"/>
    </source>
</evidence>
<organism evidence="1 2">
    <name type="scientific">Holotrichia oblita</name>
    <name type="common">Chafer beetle</name>
    <dbReference type="NCBI Taxonomy" id="644536"/>
    <lineage>
        <taxon>Eukaryota</taxon>
        <taxon>Metazoa</taxon>
        <taxon>Ecdysozoa</taxon>
        <taxon>Arthropoda</taxon>
        <taxon>Hexapoda</taxon>
        <taxon>Insecta</taxon>
        <taxon>Pterygota</taxon>
        <taxon>Neoptera</taxon>
        <taxon>Endopterygota</taxon>
        <taxon>Coleoptera</taxon>
        <taxon>Polyphaga</taxon>
        <taxon>Scarabaeiformia</taxon>
        <taxon>Scarabaeidae</taxon>
        <taxon>Melolonthinae</taxon>
        <taxon>Holotrichia</taxon>
    </lineage>
</organism>
<proteinExistence type="predicted"/>
<keyword evidence="1" id="KW-0371">Homeobox</keyword>
<dbReference type="EMBL" id="CM043015">
    <property type="protein sequence ID" value="KAI4470290.1"/>
    <property type="molecule type" value="Genomic_DNA"/>
</dbReference>
<dbReference type="Proteomes" id="UP001056778">
    <property type="component" value="Chromosome 1"/>
</dbReference>
<protein>
    <submittedName>
        <fullName evidence="1">Homeobox protein aristaless</fullName>
    </submittedName>
</protein>
<evidence type="ECO:0000313" key="1">
    <source>
        <dbReference type="EMBL" id="KAI4470290.1"/>
    </source>
</evidence>
<keyword evidence="1" id="KW-0238">DNA-binding</keyword>